<feature type="compositionally biased region" description="Basic and acidic residues" evidence="1">
    <location>
        <begin position="20"/>
        <end position="30"/>
    </location>
</feature>
<keyword evidence="3" id="KW-1185">Reference proteome</keyword>
<evidence type="ECO:0000256" key="1">
    <source>
        <dbReference type="SAM" id="MobiDB-lite"/>
    </source>
</evidence>
<dbReference type="EMBL" id="BNDW01000056">
    <property type="protein sequence ID" value="GHI24419.1"/>
    <property type="molecule type" value="Genomic_DNA"/>
</dbReference>
<comment type="caution">
    <text evidence="2">The sequence shown here is derived from an EMBL/GenBank/DDBJ whole genome shotgun (WGS) entry which is preliminary data.</text>
</comment>
<dbReference type="RefSeq" id="WP_226652307.1">
    <property type="nucleotide sequence ID" value="NZ_BNDW01000056.1"/>
</dbReference>
<sequence>MITHPDLPDTLVHFTGRSRGPKERQDFPPTTAEDRLVSILHSGTLRGAAPFGLDAPVLCFSEATEEARRVILRDGAGWGPYESWGLVLHRQQLIAAGARPVLYVSREERDQNEGRSATAHLQPLCRVRTGARGLAARAGVAALLRGRRRTRCWPITPQLVAGVHRRYPGLDTAAP</sequence>
<accession>A0ABQ3PHD6</accession>
<feature type="region of interest" description="Disordered" evidence="1">
    <location>
        <begin position="1"/>
        <end position="30"/>
    </location>
</feature>
<proteinExistence type="predicted"/>
<organism evidence="2 3">
    <name type="scientific">Streptomyces hydrogenans</name>
    <dbReference type="NCBI Taxonomy" id="1873719"/>
    <lineage>
        <taxon>Bacteria</taxon>
        <taxon>Bacillati</taxon>
        <taxon>Actinomycetota</taxon>
        <taxon>Actinomycetes</taxon>
        <taxon>Kitasatosporales</taxon>
        <taxon>Streptomycetaceae</taxon>
        <taxon>Streptomyces</taxon>
    </lineage>
</organism>
<dbReference type="Proteomes" id="UP001052739">
    <property type="component" value="Unassembled WGS sequence"/>
</dbReference>
<reference evidence="2" key="1">
    <citation type="submission" date="2024-05" db="EMBL/GenBank/DDBJ databases">
        <title>Whole genome shotgun sequence of Streptomyces hydrogenans NBRC 13475.</title>
        <authorList>
            <person name="Komaki H."/>
            <person name="Tamura T."/>
        </authorList>
    </citation>
    <scope>NUCLEOTIDE SEQUENCE</scope>
    <source>
        <strain evidence="2">NBRC 13475</strain>
    </source>
</reference>
<evidence type="ECO:0000313" key="2">
    <source>
        <dbReference type="EMBL" id="GHI24419.1"/>
    </source>
</evidence>
<gene>
    <name evidence="2" type="ORF">Shyd_57900</name>
</gene>
<evidence type="ECO:0000313" key="3">
    <source>
        <dbReference type="Proteomes" id="UP001052739"/>
    </source>
</evidence>
<name>A0ABQ3PHD6_9ACTN</name>
<protein>
    <submittedName>
        <fullName evidence="2">Uncharacterized protein</fullName>
    </submittedName>
</protein>